<dbReference type="AlphaFoldDB" id="A0A9N9C8Z3"/>
<feature type="compositionally biased region" description="Basic and acidic residues" evidence="1">
    <location>
        <begin position="185"/>
        <end position="195"/>
    </location>
</feature>
<accession>A0A9N9C8Z3</accession>
<dbReference type="EMBL" id="CAJVPK010001601">
    <property type="protein sequence ID" value="CAG8592522.1"/>
    <property type="molecule type" value="Genomic_DNA"/>
</dbReference>
<dbReference type="OrthoDB" id="2404656at2759"/>
<proteinExistence type="predicted"/>
<sequence>MAFFKKPAKYWTFDAIASHYCSHDDKVFRILNNIKKDLQRRAGMEDSDAQKAKELLDSGWKVHKKYVEVYKVELRISTYPYYSAFYGYDPVSVLMRHCTYLYYSVSYGYDPVSKLVTDVKTRVTVDQIRSKAISSTFADGAESMSKVRNVILDDINAIASTSTTLEDPLKGYEEYEADSSDSDYDEKTDKRKSNDSDYEPDNNSSTSSDSDHNQKKKPRTPSPQPTNKADVIITPQKPILSGKSAQYLHNHIEIKTNDQHAILKTEEVSIKIPDAIYNWISKVLSTDKKEFKNAIMAQLESDCEDHHHHFRQVCVSGFDLIINKADGIGIKVSCNQAVVFLEVSGGPNKPDVKHIKGDSEKLLKEATFGLVSLLRNYLDKPAEMAKNIHVYMIHCIGDRMTLSEFSLSEKYRYKTSQIKSARLQFSFVEVADYLEIFELLYALIDGLESQTKELQKLRLSTNDDVPKVREWLWVPDTIATWTSGLP</sequence>
<feature type="region of interest" description="Disordered" evidence="1">
    <location>
        <begin position="169"/>
        <end position="230"/>
    </location>
</feature>
<protein>
    <submittedName>
        <fullName evidence="2">10134_t:CDS:1</fullName>
    </submittedName>
</protein>
<comment type="caution">
    <text evidence="2">The sequence shown here is derived from an EMBL/GenBank/DDBJ whole genome shotgun (WGS) entry which is preliminary data.</text>
</comment>
<evidence type="ECO:0000256" key="1">
    <source>
        <dbReference type="SAM" id="MobiDB-lite"/>
    </source>
</evidence>
<name>A0A9N9C8Z3_9GLOM</name>
<reference evidence="2" key="1">
    <citation type="submission" date="2021-06" db="EMBL/GenBank/DDBJ databases">
        <authorList>
            <person name="Kallberg Y."/>
            <person name="Tangrot J."/>
            <person name="Rosling A."/>
        </authorList>
    </citation>
    <scope>NUCLEOTIDE SEQUENCE</scope>
    <source>
        <strain evidence="2">AZ414A</strain>
    </source>
</reference>
<keyword evidence="3" id="KW-1185">Reference proteome</keyword>
<feature type="compositionally biased region" description="Acidic residues" evidence="1">
    <location>
        <begin position="174"/>
        <end position="184"/>
    </location>
</feature>
<evidence type="ECO:0000313" key="3">
    <source>
        <dbReference type="Proteomes" id="UP000789706"/>
    </source>
</evidence>
<organism evidence="2 3">
    <name type="scientific">Diversispora eburnea</name>
    <dbReference type="NCBI Taxonomy" id="1213867"/>
    <lineage>
        <taxon>Eukaryota</taxon>
        <taxon>Fungi</taxon>
        <taxon>Fungi incertae sedis</taxon>
        <taxon>Mucoromycota</taxon>
        <taxon>Glomeromycotina</taxon>
        <taxon>Glomeromycetes</taxon>
        <taxon>Diversisporales</taxon>
        <taxon>Diversisporaceae</taxon>
        <taxon>Diversispora</taxon>
    </lineage>
</organism>
<dbReference type="Proteomes" id="UP000789706">
    <property type="component" value="Unassembled WGS sequence"/>
</dbReference>
<gene>
    <name evidence="2" type="ORF">DEBURN_LOCUS9129</name>
</gene>
<evidence type="ECO:0000313" key="2">
    <source>
        <dbReference type="EMBL" id="CAG8592522.1"/>
    </source>
</evidence>